<evidence type="ECO:0000259" key="1">
    <source>
        <dbReference type="Pfam" id="PF02627"/>
    </source>
</evidence>
<comment type="caution">
    <text evidence="2">The sequence shown here is derived from an EMBL/GenBank/DDBJ whole genome shotgun (WGS) entry which is preliminary data.</text>
</comment>
<dbReference type="InterPro" id="IPR029032">
    <property type="entry name" value="AhpD-like"/>
</dbReference>
<dbReference type="Proteomes" id="UP000005798">
    <property type="component" value="Unassembled WGS sequence"/>
</dbReference>
<dbReference type="HOGENOM" id="CLU_070025_0_0_9"/>
<name>B0N0N8_9FIRM</name>
<reference evidence="2" key="1">
    <citation type="submission" date="2007-11" db="EMBL/GenBank/DDBJ databases">
        <authorList>
            <person name="Fulton L."/>
            <person name="Clifton S."/>
            <person name="Fulton B."/>
            <person name="Xu J."/>
            <person name="Minx P."/>
            <person name="Pepin K.H."/>
            <person name="Johnson M."/>
            <person name="Thiruvilangam P."/>
            <person name="Bhonagiri V."/>
            <person name="Nash W.E."/>
            <person name="Mardis E.R."/>
            <person name="Wilson R.K."/>
        </authorList>
    </citation>
    <scope>NUCLEOTIDE SEQUENCE [LARGE SCALE GENOMIC DNA]</scope>
    <source>
        <strain evidence="2">DSM 1402</strain>
    </source>
</reference>
<evidence type="ECO:0000313" key="2">
    <source>
        <dbReference type="EMBL" id="EDS20127.1"/>
    </source>
</evidence>
<organism evidence="2 3">
    <name type="scientific">Thomasclavelia ramosa DSM 1402</name>
    <dbReference type="NCBI Taxonomy" id="445974"/>
    <lineage>
        <taxon>Bacteria</taxon>
        <taxon>Bacillati</taxon>
        <taxon>Bacillota</taxon>
        <taxon>Erysipelotrichia</taxon>
        <taxon>Erysipelotrichales</taxon>
        <taxon>Coprobacillaceae</taxon>
        <taxon>Thomasclavelia</taxon>
    </lineage>
</organism>
<dbReference type="PANTHER" id="PTHR33570:SF2">
    <property type="entry name" value="CARBOXYMUCONOLACTONE DECARBOXYLASE-LIKE DOMAIN-CONTAINING PROTEIN"/>
    <property type="match status" value="1"/>
</dbReference>
<reference evidence="2" key="2">
    <citation type="submission" date="2014-06" db="EMBL/GenBank/DDBJ databases">
        <title>Draft genome sequence of Clostridium ramosum(DSM 1402).</title>
        <authorList>
            <person name="Sudarsanam P."/>
            <person name="Ley R."/>
            <person name="Guruge J."/>
            <person name="Turnbaugh P.J."/>
            <person name="Mahowald M."/>
            <person name="Liep D."/>
            <person name="Gordon J."/>
        </authorList>
    </citation>
    <scope>NUCLEOTIDE SEQUENCE</scope>
    <source>
        <strain evidence="2">DSM 1402</strain>
    </source>
</reference>
<feature type="domain" description="Carboxymuconolactone decarboxylase-like" evidence="1">
    <location>
        <begin position="12"/>
        <end position="94"/>
    </location>
</feature>
<gene>
    <name evidence="2" type="ORF">CLORAM_00220</name>
</gene>
<dbReference type="PANTHER" id="PTHR33570">
    <property type="entry name" value="4-CARBOXYMUCONOLACTONE DECARBOXYLASE FAMILY PROTEIN"/>
    <property type="match status" value="1"/>
</dbReference>
<dbReference type="Pfam" id="PF02627">
    <property type="entry name" value="CMD"/>
    <property type="match status" value="2"/>
</dbReference>
<evidence type="ECO:0000313" key="3">
    <source>
        <dbReference type="Proteomes" id="UP000005798"/>
    </source>
</evidence>
<dbReference type="InterPro" id="IPR052512">
    <property type="entry name" value="4CMD/NDH-1_regulator"/>
</dbReference>
<dbReference type="AlphaFoldDB" id="B0N0N8"/>
<sequence>MDIKKLYETDKEFMERFEYFAFDEVVNEKNQELDVETRYLAILAVLLGSQAKEAFQFILSKALDKKVSPIMIKETVYQSCDYLGFGKMLPFLEITNNELSQRSISLPLQSQTTTTLETRLKNGIDVQVQIFGEHMEDAWKINHINRWLAENCFGDYYTRTGLSLVHREMITFCFLMSQGGCEPQLVAHAKGNMNLGNDDKFLMRVVSQCLPYIGYPRCLNAITCIKKALDE</sequence>
<keyword evidence="3" id="KW-1185">Reference proteome</keyword>
<feature type="domain" description="Carboxymuconolactone decarboxylase-like" evidence="1">
    <location>
        <begin position="146"/>
        <end position="224"/>
    </location>
</feature>
<dbReference type="Gene3D" id="1.20.1290.10">
    <property type="entry name" value="AhpD-like"/>
    <property type="match status" value="1"/>
</dbReference>
<proteinExistence type="predicted"/>
<dbReference type="eggNOG" id="COG0599">
    <property type="taxonomic scope" value="Bacteria"/>
</dbReference>
<dbReference type="RefSeq" id="WP_003534737.1">
    <property type="nucleotide sequence ID" value="NZ_CP036346.1"/>
</dbReference>
<dbReference type="SUPFAM" id="SSF69118">
    <property type="entry name" value="AhpD-like"/>
    <property type="match status" value="1"/>
</dbReference>
<dbReference type="EMBL" id="ABFX02000002">
    <property type="protein sequence ID" value="EDS20127.1"/>
    <property type="molecule type" value="Genomic_DNA"/>
</dbReference>
<protein>
    <submittedName>
        <fullName evidence="2">Carboxymuconolactone decarboxylase family protein</fullName>
    </submittedName>
</protein>
<dbReference type="InterPro" id="IPR003779">
    <property type="entry name" value="CMD-like"/>
</dbReference>
<dbReference type="GeneID" id="64196570"/>
<dbReference type="GO" id="GO:0051920">
    <property type="term" value="F:peroxiredoxin activity"/>
    <property type="evidence" value="ECO:0007669"/>
    <property type="project" value="InterPro"/>
</dbReference>
<accession>B0N0N8</accession>